<feature type="domain" description="MULE transposase" evidence="2">
    <location>
        <begin position="164"/>
        <end position="257"/>
    </location>
</feature>
<protein>
    <submittedName>
        <fullName evidence="4">MULE transposase domain-containing protein</fullName>
    </submittedName>
</protein>
<evidence type="ECO:0000259" key="2">
    <source>
        <dbReference type="Pfam" id="PF10551"/>
    </source>
</evidence>
<sequence length="410" mass="46283">MDLQMNAIRQLLAANGDYSEDEEFADELSVNEQNAGEHLVNEENAVQHEQIVEAVEEVEQPVETVPSQKSNLKLVYDRHLFVFQSGTSIERRSFGNATSIELTDVQSAFTPIFQVKSFQQRSQHYSPEPGTWELFLLGDSNDKDRILMFGRSYASTWIHKVRKIYIDGTFRIAPHHFYQIFVIIGERQGFVLPLLYALLPNKSEACYMKMFEMIKTLWPRFRPTSASLDYEMGLINAVKESFVGISLGGCLFHLSKNMKLHLGNNPILPALLQAKMSLNATYEVKKEPIDEEFLVKHTPEVKKEATNAESVQDSLNVSKDCDLDTATDDFLTSALALLLFEFPFICLVPTRPVAVADLAFNEVVSQQVLSVSSQQHLRESAGLDSTYTVDKNRESPTTPESVNASKDDNE</sequence>
<dbReference type="AlphaFoldDB" id="A0A915E0E2"/>
<proteinExistence type="predicted"/>
<dbReference type="Proteomes" id="UP000887574">
    <property type="component" value="Unplaced"/>
</dbReference>
<evidence type="ECO:0000256" key="1">
    <source>
        <dbReference type="SAM" id="MobiDB-lite"/>
    </source>
</evidence>
<feature type="compositionally biased region" description="Polar residues" evidence="1">
    <location>
        <begin position="383"/>
        <end position="404"/>
    </location>
</feature>
<feature type="region of interest" description="Disordered" evidence="1">
    <location>
        <begin position="381"/>
        <end position="410"/>
    </location>
</feature>
<evidence type="ECO:0000313" key="3">
    <source>
        <dbReference type="Proteomes" id="UP000887574"/>
    </source>
</evidence>
<keyword evidence="3" id="KW-1185">Reference proteome</keyword>
<dbReference type="WBParaSite" id="jg25126">
    <property type="protein sequence ID" value="jg25126"/>
    <property type="gene ID" value="jg25126"/>
</dbReference>
<dbReference type="InterPro" id="IPR018289">
    <property type="entry name" value="MULE_transposase_dom"/>
</dbReference>
<evidence type="ECO:0000313" key="4">
    <source>
        <dbReference type="WBParaSite" id="jg25126"/>
    </source>
</evidence>
<dbReference type="Pfam" id="PF10551">
    <property type="entry name" value="MULE"/>
    <property type="match status" value="1"/>
</dbReference>
<organism evidence="3 4">
    <name type="scientific">Ditylenchus dipsaci</name>
    <dbReference type="NCBI Taxonomy" id="166011"/>
    <lineage>
        <taxon>Eukaryota</taxon>
        <taxon>Metazoa</taxon>
        <taxon>Ecdysozoa</taxon>
        <taxon>Nematoda</taxon>
        <taxon>Chromadorea</taxon>
        <taxon>Rhabditida</taxon>
        <taxon>Tylenchina</taxon>
        <taxon>Tylenchomorpha</taxon>
        <taxon>Sphaerularioidea</taxon>
        <taxon>Anguinidae</taxon>
        <taxon>Anguininae</taxon>
        <taxon>Ditylenchus</taxon>
    </lineage>
</organism>
<accession>A0A915E0E2</accession>
<reference evidence="4" key="1">
    <citation type="submission" date="2022-11" db="UniProtKB">
        <authorList>
            <consortium name="WormBaseParasite"/>
        </authorList>
    </citation>
    <scope>IDENTIFICATION</scope>
</reference>
<name>A0A915E0E2_9BILA</name>